<keyword evidence="3" id="KW-1185">Reference proteome</keyword>
<dbReference type="AlphaFoldDB" id="A0A448XL78"/>
<evidence type="ECO:0000313" key="2">
    <source>
        <dbReference type="EMBL" id="VEL39215.1"/>
    </source>
</evidence>
<feature type="region of interest" description="Disordered" evidence="1">
    <location>
        <begin position="1"/>
        <end position="49"/>
    </location>
</feature>
<evidence type="ECO:0000256" key="1">
    <source>
        <dbReference type="SAM" id="MobiDB-lite"/>
    </source>
</evidence>
<dbReference type="Proteomes" id="UP000784294">
    <property type="component" value="Unassembled WGS sequence"/>
</dbReference>
<gene>
    <name evidence="2" type="ORF">PXEA_LOCUS32655</name>
</gene>
<sequence>MDGGAEQKNLQNVTDPRHVVISVQQTDRPTDRSPTNRQPSALPSDTETIDANSGCLLPAVGAKRVQGLFGCETVLPHLDWYTFDTETLTKCLFYTLTRHNLSLG</sequence>
<name>A0A448XL78_9PLAT</name>
<dbReference type="EMBL" id="CAAALY010260488">
    <property type="protein sequence ID" value="VEL39215.1"/>
    <property type="molecule type" value="Genomic_DNA"/>
</dbReference>
<protein>
    <submittedName>
        <fullName evidence="2">Uncharacterized protein</fullName>
    </submittedName>
</protein>
<evidence type="ECO:0000313" key="3">
    <source>
        <dbReference type="Proteomes" id="UP000784294"/>
    </source>
</evidence>
<reference evidence="2" key="1">
    <citation type="submission" date="2018-11" db="EMBL/GenBank/DDBJ databases">
        <authorList>
            <consortium name="Pathogen Informatics"/>
        </authorList>
    </citation>
    <scope>NUCLEOTIDE SEQUENCE</scope>
</reference>
<comment type="caution">
    <text evidence="2">The sequence shown here is derived from an EMBL/GenBank/DDBJ whole genome shotgun (WGS) entry which is preliminary data.</text>
</comment>
<proteinExistence type="predicted"/>
<feature type="compositionally biased region" description="Polar residues" evidence="1">
    <location>
        <begin position="22"/>
        <end position="49"/>
    </location>
</feature>
<accession>A0A448XL78</accession>
<organism evidence="2 3">
    <name type="scientific">Protopolystoma xenopodis</name>
    <dbReference type="NCBI Taxonomy" id="117903"/>
    <lineage>
        <taxon>Eukaryota</taxon>
        <taxon>Metazoa</taxon>
        <taxon>Spiralia</taxon>
        <taxon>Lophotrochozoa</taxon>
        <taxon>Platyhelminthes</taxon>
        <taxon>Monogenea</taxon>
        <taxon>Polyopisthocotylea</taxon>
        <taxon>Polystomatidea</taxon>
        <taxon>Polystomatidae</taxon>
        <taxon>Protopolystoma</taxon>
    </lineage>
</organism>